<sequence length="672" mass="75289">MVERSEAVCNEKVEGYEQSEVYNTYLYNSHAAELMGLIVGDIPPEHYRKMINDGNKPGRMAFSQMYFAALFGFGIFMACIFIIVAVIILIKRCFSPPKQYKSGILGIIIALVLLLISIGVMVFAAILLLRNSQLSRQGADQLPKNLNRDIFSVSAPLQIHARNVICYMDLKSLVPQIEKRLDNSSNHITDNALRNFMTIRGSEVFNAIGKLKQDALGLQKSAGEISIQNVVTVMKKVSTEFLEKIYITELEAVGKMRVFEAEAKTLPTHFQKINRKMLEVFQNFLQVCKEVLQELVRNVKDVEEKVKLYLIGSGVASSASYLLLGIWFPIMIVAMCTYAIVALIMRIYANHKNGLTFDEKMPSRGKLSRTSAELIGAFAYITIIFGAILFIMFSLGLFFGFGVMVSAKGLFADLNVFEKSILSMRTNSSENTVDIKLMDVFARCEKGEKLYSAVGLDELLTPQRLRMILKSSIQESDFNQIFLKNLEEHKSVFANIFTASQDINDTLSKTDFSAYRKAISKPIIEFRNAISEIAVQAKEVVQKISYVQNGHSQIVDWLTDALESTIKELVEMYAGYVSQVKQESGGCANLNAYRPILDEFLYARVAAPAQGQWMACLIAAIFSIFAFCGLLMTTKHLRNFAPPETPSEVEEMNEEQTSKNQPDAEGPEVATM</sequence>
<keyword evidence="4" id="KW-1185">Reference proteome</keyword>
<dbReference type="EMBL" id="JAVFWL010000003">
    <property type="protein sequence ID" value="KAK6745855.1"/>
    <property type="molecule type" value="Genomic_DNA"/>
</dbReference>
<dbReference type="Proteomes" id="UP001303046">
    <property type="component" value="Unassembled WGS sequence"/>
</dbReference>
<evidence type="ECO:0008006" key="5">
    <source>
        <dbReference type="Google" id="ProtNLM"/>
    </source>
</evidence>
<proteinExistence type="predicted"/>
<feature type="transmembrane region" description="Helical" evidence="2">
    <location>
        <begin position="370"/>
        <end position="391"/>
    </location>
</feature>
<evidence type="ECO:0000313" key="4">
    <source>
        <dbReference type="Proteomes" id="UP001303046"/>
    </source>
</evidence>
<feature type="transmembrane region" description="Helical" evidence="2">
    <location>
        <begin position="613"/>
        <end position="632"/>
    </location>
</feature>
<keyword evidence="2" id="KW-1133">Transmembrane helix</keyword>
<feature type="transmembrane region" description="Helical" evidence="2">
    <location>
        <begin position="66"/>
        <end position="90"/>
    </location>
</feature>
<feature type="transmembrane region" description="Helical" evidence="2">
    <location>
        <begin position="102"/>
        <end position="129"/>
    </location>
</feature>
<feature type="transmembrane region" description="Helical" evidence="2">
    <location>
        <begin position="330"/>
        <end position="349"/>
    </location>
</feature>
<evidence type="ECO:0000256" key="2">
    <source>
        <dbReference type="SAM" id="Phobius"/>
    </source>
</evidence>
<organism evidence="3 4">
    <name type="scientific">Necator americanus</name>
    <name type="common">Human hookworm</name>
    <dbReference type="NCBI Taxonomy" id="51031"/>
    <lineage>
        <taxon>Eukaryota</taxon>
        <taxon>Metazoa</taxon>
        <taxon>Ecdysozoa</taxon>
        <taxon>Nematoda</taxon>
        <taxon>Chromadorea</taxon>
        <taxon>Rhabditida</taxon>
        <taxon>Rhabditina</taxon>
        <taxon>Rhabditomorpha</taxon>
        <taxon>Strongyloidea</taxon>
        <taxon>Ancylostomatidae</taxon>
        <taxon>Bunostominae</taxon>
        <taxon>Necator</taxon>
    </lineage>
</organism>
<accession>A0ABR1D6N3</accession>
<comment type="caution">
    <text evidence="3">The sequence shown here is derived from an EMBL/GenBank/DDBJ whole genome shotgun (WGS) entry which is preliminary data.</text>
</comment>
<name>A0ABR1D6N3_NECAM</name>
<gene>
    <name evidence="3" type="primary">Necator_chrIII.g12914</name>
    <name evidence="3" type="ORF">RB195_012147</name>
</gene>
<protein>
    <recommendedName>
        <fullName evidence="5">Prominin</fullName>
    </recommendedName>
</protein>
<keyword evidence="2" id="KW-0812">Transmembrane</keyword>
<feature type="region of interest" description="Disordered" evidence="1">
    <location>
        <begin position="642"/>
        <end position="672"/>
    </location>
</feature>
<evidence type="ECO:0000313" key="3">
    <source>
        <dbReference type="EMBL" id="KAK6745855.1"/>
    </source>
</evidence>
<evidence type="ECO:0000256" key="1">
    <source>
        <dbReference type="SAM" id="MobiDB-lite"/>
    </source>
</evidence>
<keyword evidence="2" id="KW-0472">Membrane</keyword>
<reference evidence="3 4" key="1">
    <citation type="submission" date="2023-08" db="EMBL/GenBank/DDBJ databases">
        <title>A Necator americanus chromosomal reference genome.</title>
        <authorList>
            <person name="Ilik V."/>
            <person name="Petrzelkova K.J."/>
            <person name="Pardy F."/>
            <person name="Fuh T."/>
            <person name="Niatou-Singa F.S."/>
            <person name="Gouil Q."/>
            <person name="Baker L."/>
            <person name="Ritchie M.E."/>
            <person name="Jex A.R."/>
            <person name="Gazzola D."/>
            <person name="Li H."/>
            <person name="Toshio Fujiwara R."/>
            <person name="Zhan B."/>
            <person name="Aroian R.V."/>
            <person name="Pafco B."/>
            <person name="Schwarz E.M."/>
        </authorList>
    </citation>
    <scope>NUCLEOTIDE SEQUENCE [LARGE SCALE GENOMIC DNA]</scope>
    <source>
        <strain evidence="3 4">Aroian</strain>
        <tissue evidence="3">Whole animal</tissue>
    </source>
</reference>